<evidence type="ECO:0000256" key="4">
    <source>
        <dbReference type="ARBA" id="ARBA00022825"/>
    </source>
</evidence>
<evidence type="ECO:0000256" key="3">
    <source>
        <dbReference type="ARBA" id="ARBA00022801"/>
    </source>
</evidence>
<evidence type="ECO:0000256" key="1">
    <source>
        <dbReference type="ARBA" id="ARBA00011073"/>
    </source>
</evidence>
<feature type="active site" description="Charge relay system" evidence="5">
    <location>
        <position position="498"/>
    </location>
</feature>
<evidence type="ECO:0000256" key="5">
    <source>
        <dbReference type="PROSITE-ProRule" id="PRU01240"/>
    </source>
</evidence>
<accession>A0A542DYF7</accession>
<feature type="region of interest" description="Disordered" evidence="6">
    <location>
        <begin position="1"/>
        <end position="21"/>
    </location>
</feature>
<dbReference type="InterPro" id="IPR050131">
    <property type="entry name" value="Peptidase_S8_subtilisin-like"/>
</dbReference>
<dbReference type="Proteomes" id="UP000317893">
    <property type="component" value="Unassembled WGS sequence"/>
</dbReference>
<evidence type="ECO:0000256" key="6">
    <source>
        <dbReference type="SAM" id="MobiDB-lite"/>
    </source>
</evidence>
<proteinExistence type="inferred from homology"/>
<gene>
    <name evidence="8" type="ORF">FB458_1171</name>
</gene>
<dbReference type="AlphaFoldDB" id="A0A542DYF7"/>
<dbReference type="EMBL" id="VFMN01000001">
    <property type="protein sequence ID" value="TQJ08089.1"/>
    <property type="molecule type" value="Genomic_DNA"/>
</dbReference>
<reference evidence="8 9" key="1">
    <citation type="submission" date="2019-06" db="EMBL/GenBank/DDBJ databases">
        <title>Sequencing the genomes of 1000 actinobacteria strains.</title>
        <authorList>
            <person name="Klenk H.-P."/>
        </authorList>
    </citation>
    <scope>NUCLEOTIDE SEQUENCE [LARGE SCALE GENOMIC DNA]</scope>
    <source>
        <strain evidence="8 9">DSM 18607</strain>
    </source>
</reference>
<dbReference type="InterPro" id="IPR036852">
    <property type="entry name" value="Peptidase_S8/S53_dom_sf"/>
</dbReference>
<keyword evidence="3 5" id="KW-0378">Hydrolase</keyword>
<dbReference type="Pfam" id="PF00082">
    <property type="entry name" value="Peptidase_S8"/>
    <property type="match status" value="1"/>
</dbReference>
<dbReference type="GO" id="GO:0006508">
    <property type="term" value="P:proteolysis"/>
    <property type="evidence" value="ECO:0007669"/>
    <property type="project" value="UniProtKB-KW"/>
</dbReference>
<dbReference type="PANTHER" id="PTHR43806">
    <property type="entry name" value="PEPTIDASE S8"/>
    <property type="match status" value="1"/>
</dbReference>
<dbReference type="Gene3D" id="3.40.50.200">
    <property type="entry name" value="Peptidase S8/S53 domain"/>
    <property type="match status" value="1"/>
</dbReference>
<feature type="active site" description="Charge relay system" evidence="5">
    <location>
        <position position="244"/>
    </location>
</feature>
<keyword evidence="4 5" id="KW-0720">Serine protease</keyword>
<dbReference type="OrthoDB" id="5177045at2"/>
<feature type="domain" description="Peptidase S8/S53" evidence="7">
    <location>
        <begin position="238"/>
        <end position="510"/>
    </location>
</feature>
<evidence type="ECO:0000313" key="8">
    <source>
        <dbReference type="EMBL" id="TQJ08089.1"/>
    </source>
</evidence>
<dbReference type="RefSeq" id="WP_141847551.1">
    <property type="nucleotide sequence ID" value="NZ_BAAAPR010000002.1"/>
</dbReference>
<evidence type="ECO:0000313" key="9">
    <source>
        <dbReference type="Proteomes" id="UP000317893"/>
    </source>
</evidence>
<dbReference type="PROSITE" id="PS51892">
    <property type="entry name" value="SUBTILASE"/>
    <property type="match status" value="1"/>
</dbReference>
<dbReference type="PANTHER" id="PTHR43806:SF11">
    <property type="entry name" value="CEREVISIN-RELATED"/>
    <property type="match status" value="1"/>
</dbReference>
<protein>
    <submittedName>
        <fullName evidence="8">Subtilase family protein</fullName>
    </submittedName>
</protein>
<dbReference type="SUPFAM" id="SSF52743">
    <property type="entry name" value="Subtilisin-like"/>
    <property type="match status" value="1"/>
</dbReference>
<name>A0A542DYF7_9MICO</name>
<keyword evidence="9" id="KW-1185">Reference proteome</keyword>
<sequence length="543" mass="55619">MPYRTTPVVPPAAGEVARPPQPPILGDTLARVNGHVLVPERAGTVAGHPVNPTAYVGDELLVQGRTEGEAMAALVEAATRTGQRLAPSTAASGKRQAYVDALSDRALAEVAERVWVTRLRLTPPEDPRAPRPDAWSVLQAYRELVGPQEQELTVGLNHLVTLAGGPTITGEPYITGPATTGTPYITGPATSGLPYITGPAGGGLPYITGPGALGNRQPVTWLGELPAPTVADLATRRPVVAVLDTGLGQHDWLVAPHAVLGAQVGGESIGLGSDVVDAELLGVRNPLAGDLDLDAGHGTFIAGIVRQICPEAQVLAIRVMPSGGVVDEHQLTIALNKLLVRQARAQLLGHADELVDVLNLSLGFYHETPDDVAFSGVLGGTLDQLGRLGVAVVAAAGNDASSVPMFPAGLASRQQGADEPGDRVPLLAVGALNPSGSIAIFSNAGPWVSCHRPGANVVSTLPTTFNGSLQPQLATADGRSSIDPDNYSGGFGIWSGTSFAAPVLAAELACELARGGALDGAGAAAAVDRGWAAVSACVGWRRP</sequence>
<dbReference type="GO" id="GO:0004252">
    <property type="term" value="F:serine-type endopeptidase activity"/>
    <property type="evidence" value="ECO:0007669"/>
    <property type="project" value="UniProtKB-UniRule"/>
</dbReference>
<feature type="active site" description="Charge relay system" evidence="5">
    <location>
        <position position="297"/>
    </location>
</feature>
<dbReference type="InterPro" id="IPR000209">
    <property type="entry name" value="Peptidase_S8/S53_dom"/>
</dbReference>
<keyword evidence="2 5" id="KW-0645">Protease</keyword>
<comment type="similarity">
    <text evidence="1 5">Belongs to the peptidase S8 family.</text>
</comment>
<evidence type="ECO:0000259" key="7">
    <source>
        <dbReference type="Pfam" id="PF00082"/>
    </source>
</evidence>
<evidence type="ECO:0000256" key="2">
    <source>
        <dbReference type="ARBA" id="ARBA00022670"/>
    </source>
</evidence>
<organism evidence="8 9">
    <name type="scientific">Lapillicoccus jejuensis</name>
    <dbReference type="NCBI Taxonomy" id="402171"/>
    <lineage>
        <taxon>Bacteria</taxon>
        <taxon>Bacillati</taxon>
        <taxon>Actinomycetota</taxon>
        <taxon>Actinomycetes</taxon>
        <taxon>Micrococcales</taxon>
        <taxon>Intrasporangiaceae</taxon>
        <taxon>Lapillicoccus</taxon>
    </lineage>
</organism>
<comment type="caution">
    <text evidence="8">The sequence shown here is derived from an EMBL/GenBank/DDBJ whole genome shotgun (WGS) entry which is preliminary data.</text>
</comment>